<comment type="caution">
    <text evidence="2">The sequence shown here is derived from an EMBL/GenBank/DDBJ whole genome shotgun (WGS) entry which is preliminary data.</text>
</comment>
<organism evidence="2 3">
    <name type="scientific">Puccinia sorghi</name>
    <dbReference type="NCBI Taxonomy" id="27349"/>
    <lineage>
        <taxon>Eukaryota</taxon>
        <taxon>Fungi</taxon>
        <taxon>Dikarya</taxon>
        <taxon>Basidiomycota</taxon>
        <taxon>Pucciniomycotina</taxon>
        <taxon>Pucciniomycetes</taxon>
        <taxon>Pucciniales</taxon>
        <taxon>Pucciniaceae</taxon>
        <taxon>Puccinia</taxon>
    </lineage>
</organism>
<dbReference type="VEuPathDB" id="FungiDB:VP01_346g6"/>
<feature type="region of interest" description="Disordered" evidence="1">
    <location>
        <begin position="532"/>
        <end position="554"/>
    </location>
</feature>
<dbReference type="EMBL" id="LAVV01008468">
    <property type="protein sequence ID" value="KNZ52722.1"/>
    <property type="molecule type" value="Genomic_DNA"/>
</dbReference>
<gene>
    <name evidence="2" type="ORF">VP01_346g6</name>
</gene>
<feature type="compositionally biased region" description="Low complexity" evidence="1">
    <location>
        <begin position="541"/>
        <end position="554"/>
    </location>
</feature>
<reference evidence="2 3" key="1">
    <citation type="submission" date="2015-08" db="EMBL/GenBank/DDBJ databases">
        <title>Next Generation Sequencing and Analysis of the Genome of Puccinia sorghi L Schw, the Causal Agent of Maize Common Rust.</title>
        <authorList>
            <person name="Rochi L."/>
            <person name="Burguener G."/>
            <person name="Darino M."/>
            <person name="Turjanski A."/>
            <person name="Kreff E."/>
            <person name="Dieguez M.J."/>
            <person name="Sacco F."/>
        </authorList>
    </citation>
    <scope>NUCLEOTIDE SEQUENCE [LARGE SCALE GENOMIC DNA]</scope>
    <source>
        <strain evidence="2 3">RO10H11247</strain>
    </source>
</reference>
<dbReference type="AlphaFoldDB" id="A0A0L6UWV1"/>
<evidence type="ECO:0000313" key="2">
    <source>
        <dbReference type="EMBL" id="KNZ52722.1"/>
    </source>
</evidence>
<sequence>MRQETVAFIIRNETADIFLSINRPINTSLLFSLNVVFIHSYIYPLTWEKTMFFAITQIRLALWGKYGSQSMGTPFWILSNLILTYHRNDFKHAQAGTLFKNGFWSSINEAIEKKCNEINTEIEEILWDIDWEKKMGSFYGEMESWSDHHLFWVLKGYNLQRKVQGVSLGSNLTRDTVGCGEMLPRSIKGPPGSPVHIEIMTGVFRNSRYYSVLIDHSLSFFSVNSSLLVNFYSSAFLPSICLTDCCIRYQPEYYPTITLKSAVYFMNILTSCKANKNSSFWLIFELPELSAAFILSNRILVIRNWHWKFFELCTGFSKNQSVWSFSSPCSWYLFFVSSSGSGSIHWKERLVAGGDDIWTVARGGWICSNFGVCRCRKGRFERDLGGLNGRLASPNPTGALVCLSFCFENFPCLTFFSFALASCKTKIVVFCFNGAAHDEADVTAHVGRMQEDRGRQFTSDVCASLTFGTRTRLRGESLIGGDDLARITDPSISELRPHFISCEARRVDDRQATPPVRAPICHRSLGGTRISPWKRENEALPDGSPRSTRSSRGPGQQLRVCFTWKRTTTCNIGESCRLRQHKTSGQIDCSEVDVCLGHVRPSLGPMRLYYALLFSQLIHQSSCSSQRVHSYILSTSLLSSCSKLTNSRSRPFTAEKTSSC</sequence>
<protein>
    <submittedName>
        <fullName evidence="2">Uncharacterized protein</fullName>
    </submittedName>
</protein>
<evidence type="ECO:0000313" key="3">
    <source>
        <dbReference type="Proteomes" id="UP000037035"/>
    </source>
</evidence>
<accession>A0A0L6UWV1</accession>
<evidence type="ECO:0000256" key="1">
    <source>
        <dbReference type="SAM" id="MobiDB-lite"/>
    </source>
</evidence>
<keyword evidence="3" id="KW-1185">Reference proteome</keyword>
<dbReference type="Proteomes" id="UP000037035">
    <property type="component" value="Unassembled WGS sequence"/>
</dbReference>
<name>A0A0L6UWV1_9BASI</name>
<proteinExistence type="predicted"/>